<evidence type="ECO:0000313" key="2">
    <source>
        <dbReference type="EMBL" id="CAD7201946.1"/>
    </source>
</evidence>
<dbReference type="AlphaFoldDB" id="A0A7R8VNR9"/>
<protein>
    <submittedName>
        <fullName evidence="2">Uncharacterized protein</fullName>
    </submittedName>
</protein>
<reference evidence="2" key="1">
    <citation type="submission" date="2020-11" db="EMBL/GenBank/DDBJ databases">
        <authorList>
            <person name="Tran Van P."/>
        </authorList>
    </citation>
    <scope>NUCLEOTIDE SEQUENCE</scope>
</reference>
<name>A0A7R8VNR9_TIMDO</name>
<feature type="compositionally biased region" description="Polar residues" evidence="1">
    <location>
        <begin position="136"/>
        <end position="145"/>
    </location>
</feature>
<evidence type="ECO:0000256" key="1">
    <source>
        <dbReference type="SAM" id="MobiDB-lite"/>
    </source>
</evidence>
<sequence>MFNGFWEDKIEKFLWRMTRKLMWVPVPRPLIVERNGVSNSNQDKANALTEKFLPIDSPSDPVHIMHLEELIGTPNDVYCNFEDIFEPKQNFQSFRASIQHNQSRNSSWTSHNGDRPKINHNSSSNYSTENFRKQNESNTTTVSPFCSENQNTKLLQIKDSLHVTKNSKPAKIISQPRVILGSIDQNKFYLTKDSSFPPNEKFKIVQENIITGQFVPSIKPQEIYESFDIENNYQNLCNEVLPIENMPQSIKKNIKLLDVAPVNKIQPSIIKNIQTNISNVCYNESIKQEKPGFFNNNESSNQESDEESNNIWDDIAWFDVLNTKLKNFQKQYSISDSLNSSDASFITNQADNDSCVKNKHDSCDEHIIDYNNDLSNDSISFSDICDQHSFFDGGKVCPESNNDVQMLNSQTSQFINTDKISNSNAQFDKVSEDDFSWLDEILFTGTPDKHIYTDSHKHKNEKSSPESKNLRNNILVTKISPSIEESSDILISQETKQIVCGKNKQEIKNNPKVKQKIFQTKTANDNTQVTVSFMNPFLPKLTRKRSNKKMNTINKPCDDNKDNKSEVTIGSANIKISAEKITKLDMSKPRMSLTCRKTRKLLKKASTFKSPLIQTTLHFNKYIVSPLCISGDVKSLQSGVSSVIQRYATGLIGHLSVFRCHIKGMIRH</sequence>
<proteinExistence type="predicted"/>
<feature type="compositionally biased region" description="Polar residues" evidence="1">
    <location>
        <begin position="102"/>
        <end position="111"/>
    </location>
</feature>
<organism evidence="2">
    <name type="scientific">Timema douglasi</name>
    <name type="common">Walking stick</name>
    <dbReference type="NCBI Taxonomy" id="61478"/>
    <lineage>
        <taxon>Eukaryota</taxon>
        <taxon>Metazoa</taxon>
        <taxon>Ecdysozoa</taxon>
        <taxon>Arthropoda</taxon>
        <taxon>Hexapoda</taxon>
        <taxon>Insecta</taxon>
        <taxon>Pterygota</taxon>
        <taxon>Neoptera</taxon>
        <taxon>Polyneoptera</taxon>
        <taxon>Phasmatodea</taxon>
        <taxon>Timematodea</taxon>
        <taxon>Timematoidea</taxon>
        <taxon>Timematidae</taxon>
        <taxon>Timema</taxon>
    </lineage>
</organism>
<dbReference type="EMBL" id="OA568843">
    <property type="protein sequence ID" value="CAD7201946.1"/>
    <property type="molecule type" value="Genomic_DNA"/>
</dbReference>
<accession>A0A7R8VNR9</accession>
<feature type="region of interest" description="Disordered" evidence="1">
    <location>
        <begin position="102"/>
        <end position="145"/>
    </location>
</feature>
<feature type="compositionally biased region" description="Polar residues" evidence="1">
    <location>
        <begin position="119"/>
        <end position="129"/>
    </location>
</feature>
<gene>
    <name evidence="2" type="ORF">TDIB3V08_LOCUS8136</name>
</gene>